<proteinExistence type="predicted"/>
<gene>
    <name evidence="2" type="ORF">PCIT_09964</name>
</gene>
<sequence length="153" mass="17586">MVLSFLLNLFFYVSGLSQKASLLLASGVMATSYFISNHLIDLTNATSILYIEWAIYDLLTIAFIVIIHKCFSLTYSCAVKYVFAGLTINILLFLSLYTDLVLLGKPEHWWFWDFFSVGINTIDIIIVCVLIVNRDFLWLVRLQHKIFRTSATQ</sequence>
<evidence type="ECO:0008006" key="3">
    <source>
        <dbReference type="Google" id="ProtNLM"/>
    </source>
</evidence>
<reference evidence="2" key="1">
    <citation type="journal article" date="2012" name="J. Bacteriol.">
        <title>Genome sequences of type strains of seven species of the marine bacterium Pseudoalteromonas.</title>
        <authorList>
            <person name="Xie B.B."/>
            <person name="Shu Y.L."/>
            <person name="Qin Q.L."/>
            <person name="Rong J.C."/>
            <person name="Zhang X.Y."/>
            <person name="Chen X.L."/>
            <person name="Shi M."/>
            <person name="He H.L."/>
            <person name="Zhou B.C."/>
            <person name="Zhang Y.Z."/>
        </authorList>
    </citation>
    <scope>NUCLEOTIDE SEQUENCE [LARGE SCALE GENOMIC DNA]</scope>
    <source>
        <strain evidence="2">NCIMB 1889</strain>
    </source>
</reference>
<organism evidence="2">
    <name type="scientific">Pseudoalteromonas citrea DSM 8771</name>
    <dbReference type="NCBI Taxonomy" id="1117314"/>
    <lineage>
        <taxon>Bacteria</taxon>
        <taxon>Pseudomonadati</taxon>
        <taxon>Pseudomonadota</taxon>
        <taxon>Gammaproteobacteria</taxon>
        <taxon>Alteromonadales</taxon>
        <taxon>Pseudoalteromonadaceae</taxon>
        <taxon>Pseudoalteromonas</taxon>
    </lineage>
</organism>
<dbReference type="AlphaFoldDB" id="U1JBP6"/>
<keyword evidence="1" id="KW-0812">Transmembrane</keyword>
<comment type="caution">
    <text evidence="2">The sequence shown here is derived from an EMBL/GenBank/DDBJ whole genome shotgun (WGS) entry which is preliminary data.</text>
</comment>
<reference evidence="2" key="2">
    <citation type="submission" date="2013-04" db="EMBL/GenBank/DDBJ databases">
        <title>Genome sequence of Pseudoalteromonas citrea.</title>
        <authorList>
            <person name="Xie B.-B."/>
            <person name="Rong J.-C."/>
            <person name="Qin Q.-L."/>
            <person name="Shu Y.-L."/>
            <person name="Zhang Y.-Z."/>
        </authorList>
    </citation>
    <scope>NUCLEOTIDE SEQUENCE</scope>
    <source>
        <strain evidence="2">NCIMB 1889</strain>
    </source>
</reference>
<dbReference type="EMBL" id="AHBZ02000116">
    <property type="protein sequence ID" value="ERG18786.1"/>
    <property type="molecule type" value="Genomic_DNA"/>
</dbReference>
<dbReference type="eggNOG" id="ENOG503159B">
    <property type="taxonomic scope" value="Bacteria"/>
</dbReference>
<feature type="transmembrane region" description="Helical" evidence="1">
    <location>
        <begin position="109"/>
        <end position="132"/>
    </location>
</feature>
<name>U1JBP6_9GAMM</name>
<accession>U1JBP6</accession>
<feature type="transmembrane region" description="Helical" evidence="1">
    <location>
        <begin position="79"/>
        <end position="97"/>
    </location>
</feature>
<evidence type="ECO:0000256" key="1">
    <source>
        <dbReference type="SAM" id="Phobius"/>
    </source>
</evidence>
<evidence type="ECO:0000313" key="2">
    <source>
        <dbReference type="EMBL" id="ERG18786.1"/>
    </source>
</evidence>
<keyword evidence="1" id="KW-0472">Membrane</keyword>
<feature type="transmembrane region" description="Helical" evidence="1">
    <location>
        <begin position="49"/>
        <end position="67"/>
    </location>
</feature>
<protein>
    <recommendedName>
        <fullName evidence="3">Membrane protein triplicated sequence</fullName>
    </recommendedName>
</protein>
<keyword evidence="1" id="KW-1133">Transmembrane helix</keyword>